<evidence type="ECO:0000313" key="1">
    <source>
        <dbReference type="EMBL" id="KAK1296839.1"/>
    </source>
</evidence>
<name>A0AAV9D7U4_ACOCL</name>
<protein>
    <submittedName>
        <fullName evidence="1">Uncharacterized protein</fullName>
    </submittedName>
</protein>
<organism evidence="1 2">
    <name type="scientific">Acorus calamus</name>
    <name type="common">Sweet flag</name>
    <dbReference type="NCBI Taxonomy" id="4465"/>
    <lineage>
        <taxon>Eukaryota</taxon>
        <taxon>Viridiplantae</taxon>
        <taxon>Streptophyta</taxon>
        <taxon>Embryophyta</taxon>
        <taxon>Tracheophyta</taxon>
        <taxon>Spermatophyta</taxon>
        <taxon>Magnoliopsida</taxon>
        <taxon>Liliopsida</taxon>
        <taxon>Acoraceae</taxon>
        <taxon>Acorus</taxon>
    </lineage>
</organism>
<dbReference type="Proteomes" id="UP001180020">
    <property type="component" value="Unassembled WGS sequence"/>
</dbReference>
<reference evidence="1" key="1">
    <citation type="journal article" date="2023" name="Nat. Commun.">
        <title>Diploid and tetraploid genomes of Acorus and the evolution of monocots.</title>
        <authorList>
            <person name="Ma L."/>
            <person name="Liu K.W."/>
            <person name="Li Z."/>
            <person name="Hsiao Y.Y."/>
            <person name="Qi Y."/>
            <person name="Fu T."/>
            <person name="Tang G.D."/>
            <person name="Zhang D."/>
            <person name="Sun W.H."/>
            <person name="Liu D.K."/>
            <person name="Li Y."/>
            <person name="Chen G.Z."/>
            <person name="Liu X.D."/>
            <person name="Liao X.Y."/>
            <person name="Jiang Y.T."/>
            <person name="Yu X."/>
            <person name="Hao Y."/>
            <person name="Huang J."/>
            <person name="Zhao X.W."/>
            <person name="Ke S."/>
            <person name="Chen Y.Y."/>
            <person name="Wu W.L."/>
            <person name="Hsu J.L."/>
            <person name="Lin Y.F."/>
            <person name="Huang M.D."/>
            <person name="Li C.Y."/>
            <person name="Huang L."/>
            <person name="Wang Z.W."/>
            <person name="Zhao X."/>
            <person name="Zhong W.Y."/>
            <person name="Peng D.H."/>
            <person name="Ahmad S."/>
            <person name="Lan S."/>
            <person name="Zhang J.S."/>
            <person name="Tsai W.C."/>
            <person name="Van de Peer Y."/>
            <person name="Liu Z.J."/>
        </authorList>
    </citation>
    <scope>NUCLEOTIDE SEQUENCE</scope>
    <source>
        <strain evidence="1">CP</strain>
    </source>
</reference>
<comment type="caution">
    <text evidence="1">The sequence shown here is derived from an EMBL/GenBank/DDBJ whole genome shotgun (WGS) entry which is preliminary data.</text>
</comment>
<evidence type="ECO:0000313" key="2">
    <source>
        <dbReference type="Proteomes" id="UP001180020"/>
    </source>
</evidence>
<keyword evidence="2" id="KW-1185">Reference proteome</keyword>
<proteinExistence type="predicted"/>
<dbReference type="AlphaFoldDB" id="A0AAV9D7U4"/>
<accession>A0AAV9D7U4</accession>
<dbReference type="EMBL" id="JAUJYO010000015">
    <property type="protein sequence ID" value="KAK1296839.1"/>
    <property type="molecule type" value="Genomic_DNA"/>
</dbReference>
<reference evidence="1" key="2">
    <citation type="submission" date="2023-06" db="EMBL/GenBank/DDBJ databases">
        <authorList>
            <person name="Ma L."/>
            <person name="Liu K.-W."/>
            <person name="Li Z."/>
            <person name="Hsiao Y.-Y."/>
            <person name="Qi Y."/>
            <person name="Fu T."/>
            <person name="Tang G."/>
            <person name="Zhang D."/>
            <person name="Sun W.-H."/>
            <person name="Liu D.-K."/>
            <person name="Li Y."/>
            <person name="Chen G.-Z."/>
            <person name="Liu X.-D."/>
            <person name="Liao X.-Y."/>
            <person name="Jiang Y.-T."/>
            <person name="Yu X."/>
            <person name="Hao Y."/>
            <person name="Huang J."/>
            <person name="Zhao X.-W."/>
            <person name="Ke S."/>
            <person name="Chen Y.-Y."/>
            <person name="Wu W.-L."/>
            <person name="Hsu J.-L."/>
            <person name="Lin Y.-F."/>
            <person name="Huang M.-D."/>
            <person name="Li C.-Y."/>
            <person name="Huang L."/>
            <person name="Wang Z.-W."/>
            <person name="Zhao X."/>
            <person name="Zhong W.-Y."/>
            <person name="Peng D.-H."/>
            <person name="Ahmad S."/>
            <person name="Lan S."/>
            <person name="Zhang J.-S."/>
            <person name="Tsai W.-C."/>
            <person name="Van De Peer Y."/>
            <person name="Liu Z.-J."/>
        </authorList>
    </citation>
    <scope>NUCLEOTIDE SEQUENCE</scope>
    <source>
        <strain evidence="1">CP</strain>
        <tissue evidence="1">Leaves</tissue>
    </source>
</reference>
<sequence length="127" mass="14771">MSSLLVGIMMAKKNARKSVHRMKKSKRMEKMCKIEKALEDSECSRKVERQIETALEDLEYHEDIVDPMEDGYTCTYDEFEEAPDGGPKDIYDKLDLRELKEKHPNVEEESLILSLEARNIPSFYPLA</sequence>
<gene>
    <name evidence="1" type="ORF">QJS10_CPB15g01474</name>
</gene>